<proteinExistence type="predicted"/>
<reference evidence="1 2" key="1">
    <citation type="journal article" date="2018" name="Sci. Rep.">
        <title>Genome sequence of the cauliflower mushroom Sparassis crispa (Hanabiratake) and its association with beneficial usage.</title>
        <authorList>
            <person name="Kiyama R."/>
            <person name="Furutani Y."/>
            <person name="Kawaguchi K."/>
            <person name="Nakanishi T."/>
        </authorList>
    </citation>
    <scope>NUCLEOTIDE SEQUENCE [LARGE SCALE GENOMIC DNA]</scope>
</reference>
<dbReference type="EMBL" id="BFAD01000004">
    <property type="protein sequence ID" value="GBE81959.1"/>
    <property type="molecule type" value="Genomic_DNA"/>
</dbReference>
<name>A0A401GIG2_9APHY</name>
<organism evidence="1 2">
    <name type="scientific">Sparassis crispa</name>
    <dbReference type="NCBI Taxonomy" id="139825"/>
    <lineage>
        <taxon>Eukaryota</taxon>
        <taxon>Fungi</taxon>
        <taxon>Dikarya</taxon>
        <taxon>Basidiomycota</taxon>
        <taxon>Agaricomycotina</taxon>
        <taxon>Agaricomycetes</taxon>
        <taxon>Polyporales</taxon>
        <taxon>Sparassidaceae</taxon>
        <taxon>Sparassis</taxon>
    </lineage>
</organism>
<keyword evidence="2" id="KW-1185">Reference proteome</keyword>
<gene>
    <name evidence="1" type="ORF">SCP_0403350</name>
</gene>
<protein>
    <submittedName>
        <fullName evidence="1">Uncharacterized protein</fullName>
    </submittedName>
</protein>
<evidence type="ECO:0000313" key="2">
    <source>
        <dbReference type="Proteomes" id="UP000287166"/>
    </source>
</evidence>
<dbReference type="AlphaFoldDB" id="A0A401GIG2"/>
<accession>A0A401GIG2</accession>
<evidence type="ECO:0000313" key="1">
    <source>
        <dbReference type="EMBL" id="GBE81959.1"/>
    </source>
</evidence>
<dbReference type="RefSeq" id="XP_027612872.1">
    <property type="nucleotide sequence ID" value="XM_027757071.1"/>
</dbReference>
<sequence>MRACEMGLHAPGVGRANALLDTFVVLDASARALVERLGKEAGTAARRRRRQLAVCGAGEAGWSTSR</sequence>
<dbReference type="InParanoid" id="A0A401GIG2"/>
<comment type="caution">
    <text evidence="1">The sequence shown here is derived from an EMBL/GenBank/DDBJ whole genome shotgun (WGS) entry which is preliminary data.</text>
</comment>
<dbReference type="Proteomes" id="UP000287166">
    <property type="component" value="Unassembled WGS sequence"/>
</dbReference>
<dbReference type="GeneID" id="38778876"/>